<evidence type="ECO:0000259" key="10">
    <source>
        <dbReference type="SMART" id="SM00651"/>
    </source>
</evidence>
<dbReference type="Gene3D" id="2.30.30.100">
    <property type="match status" value="1"/>
</dbReference>
<dbReference type="GO" id="GO:0071011">
    <property type="term" value="C:precatalytic spliceosome"/>
    <property type="evidence" value="ECO:0007669"/>
    <property type="project" value="TreeGrafter"/>
</dbReference>
<dbReference type="SMART" id="SM00651">
    <property type="entry name" value="Sm"/>
    <property type="match status" value="1"/>
</dbReference>
<comment type="similarity">
    <text evidence="2">Belongs to the snRNP Sm proteins family.</text>
</comment>
<feature type="compositionally biased region" description="Basic and acidic residues" evidence="9">
    <location>
        <begin position="90"/>
        <end position="99"/>
    </location>
</feature>
<evidence type="ECO:0000313" key="11">
    <source>
        <dbReference type="EMBL" id="KAK0314191.1"/>
    </source>
</evidence>
<dbReference type="InterPro" id="IPR010920">
    <property type="entry name" value="LSM_dom_sf"/>
</dbReference>
<comment type="caution">
    <text evidence="11">The sequence shown here is derived from an EMBL/GenBank/DDBJ whole genome shotgun (WGS) entry which is preliminary data.</text>
</comment>
<keyword evidence="5" id="KW-0694">RNA-binding</keyword>
<keyword evidence="8" id="KW-0687">Ribonucleoprotein</keyword>
<dbReference type="GO" id="GO:0071013">
    <property type="term" value="C:catalytic step 2 spliceosome"/>
    <property type="evidence" value="ECO:0007669"/>
    <property type="project" value="TreeGrafter"/>
</dbReference>
<dbReference type="GO" id="GO:0005688">
    <property type="term" value="C:U6 snRNP"/>
    <property type="evidence" value="ECO:0007669"/>
    <property type="project" value="TreeGrafter"/>
</dbReference>
<feature type="domain" description="Sm" evidence="10">
    <location>
        <begin position="5"/>
        <end position="54"/>
    </location>
</feature>
<comment type="subcellular location">
    <subcellularLocation>
        <location evidence="1">Nucleus</location>
    </subcellularLocation>
</comment>
<gene>
    <name evidence="11" type="primary">LSM2_2</name>
    <name evidence="11" type="ORF">LTR82_013116</name>
</gene>
<reference evidence="11" key="1">
    <citation type="submission" date="2021-12" db="EMBL/GenBank/DDBJ databases">
        <title>Black yeast isolated from Biological Soil Crust.</title>
        <authorList>
            <person name="Kurbessoian T."/>
        </authorList>
    </citation>
    <scope>NUCLEOTIDE SEQUENCE</scope>
    <source>
        <strain evidence="11">CCFEE 5208</strain>
    </source>
</reference>
<keyword evidence="7" id="KW-0539">Nucleus</keyword>
<dbReference type="GO" id="GO:0000932">
    <property type="term" value="C:P-body"/>
    <property type="evidence" value="ECO:0007669"/>
    <property type="project" value="TreeGrafter"/>
</dbReference>
<evidence type="ECO:0000256" key="8">
    <source>
        <dbReference type="ARBA" id="ARBA00023274"/>
    </source>
</evidence>
<dbReference type="GO" id="GO:0046540">
    <property type="term" value="C:U4/U6 x U5 tri-snRNP complex"/>
    <property type="evidence" value="ECO:0007669"/>
    <property type="project" value="TreeGrafter"/>
</dbReference>
<keyword evidence="6" id="KW-0508">mRNA splicing</keyword>
<accession>A0AAN6FCA3</accession>
<evidence type="ECO:0000256" key="9">
    <source>
        <dbReference type="SAM" id="MobiDB-lite"/>
    </source>
</evidence>
<evidence type="ECO:0000256" key="4">
    <source>
        <dbReference type="ARBA" id="ARBA00022728"/>
    </source>
</evidence>
<organism evidence="11 12">
    <name type="scientific">Friedmanniomyces endolithicus</name>
    <dbReference type="NCBI Taxonomy" id="329885"/>
    <lineage>
        <taxon>Eukaryota</taxon>
        <taxon>Fungi</taxon>
        <taxon>Dikarya</taxon>
        <taxon>Ascomycota</taxon>
        <taxon>Pezizomycotina</taxon>
        <taxon>Dothideomycetes</taxon>
        <taxon>Dothideomycetidae</taxon>
        <taxon>Mycosphaerellales</taxon>
        <taxon>Teratosphaeriaceae</taxon>
        <taxon>Friedmanniomyces</taxon>
    </lineage>
</organism>
<dbReference type="InterPro" id="IPR016654">
    <property type="entry name" value="U6_snRNA_Lsm2"/>
</dbReference>
<dbReference type="GO" id="GO:1990726">
    <property type="term" value="C:Lsm1-7-Pat1 complex"/>
    <property type="evidence" value="ECO:0007669"/>
    <property type="project" value="TreeGrafter"/>
</dbReference>
<proteinExistence type="inferred from homology"/>
<protein>
    <submittedName>
        <fullName evidence="11">U6 snRNA-associated Sm-like protein LSm2</fullName>
    </submittedName>
</protein>
<dbReference type="PANTHER" id="PTHR13829">
    <property type="entry name" value="SNRNP CORE PROTEIN FAMILY MEMBER"/>
    <property type="match status" value="1"/>
</dbReference>
<dbReference type="GO" id="GO:0000398">
    <property type="term" value="P:mRNA splicing, via spliceosome"/>
    <property type="evidence" value="ECO:0007669"/>
    <property type="project" value="TreeGrafter"/>
</dbReference>
<evidence type="ECO:0000256" key="6">
    <source>
        <dbReference type="ARBA" id="ARBA00023187"/>
    </source>
</evidence>
<keyword evidence="4" id="KW-0747">Spliceosome</keyword>
<dbReference type="Pfam" id="PF01423">
    <property type="entry name" value="LSM"/>
    <property type="match status" value="1"/>
</dbReference>
<sequence length="99" mass="11533">MLFFSFFKTLVNHEVTVELKNDISIRGTLKSVDQYLNIKLDDISVVEEMKYPHLARDLLHHTGRGAQDTRLAPRLQRQRRTYGTLGHTWEGSERERGHG</sequence>
<evidence type="ECO:0000256" key="3">
    <source>
        <dbReference type="ARBA" id="ARBA00022664"/>
    </source>
</evidence>
<evidence type="ECO:0000313" key="12">
    <source>
        <dbReference type="Proteomes" id="UP001168146"/>
    </source>
</evidence>
<dbReference type="PANTHER" id="PTHR13829:SF2">
    <property type="entry name" value="U6 SNRNA-ASSOCIATED SM-LIKE PROTEIN LSM2"/>
    <property type="match status" value="1"/>
</dbReference>
<dbReference type="CDD" id="cd01725">
    <property type="entry name" value="LSm2"/>
    <property type="match status" value="1"/>
</dbReference>
<dbReference type="AlphaFoldDB" id="A0AAN6FCA3"/>
<keyword evidence="3" id="KW-0507">mRNA processing</keyword>
<dbReference type="Proteomes" id="UP001168146">
    <property type="component" value="Unassembled WGS sequence"/>
</dbReference>
<feature type="region of interest" description="Disordered" evidence="9">
    <location>
        <begin position="65"/>
        <end position="99"/>
    </location>
</feature>
<evidence type="ECO:0000256" key="7">
    <source>
        <dbReference type="ARBA" id="ARBA00023242"/>
    </source>
</evidence>
<evidence type="ECO:0000256" key="2">
    <source>
        <dbReference type="ARBA" id="ARBA00006850"/>
    </source>
</evidence>
<dbReference type="GO" id="GO:0003723">
    <property type="term" value="F:RNA binding"/>
    <property type="evidence" value="ECO:0007669"/>
    <property type="project" value="UniProtKB-KW"/>
</dbReference>
<dbReference type="EMBL" id="JASUXU010000056">
    <property type="protein sequence ID" value="KAK0314191.1"/>
    <property type="molecule type" value="Genomic_DNA"/>
</dbReference>
<dbReference type="SUPFAM" id="SSF50182">
    <property type="entry name" value="Sm-like ribonucleoproteins"/>
    <property type="match status" value="1"/>
</dbReference>
<name>A0AAN6FCA3_9PEZI</name>
<evidence type="ECO:0000256" key="5">
    <source>
        <dbReference type="ARBA" id="ARBA00022884"/>
    </source>
</evidence>
<dbReference type="InterPro" id="IPR001163">
    <property type="entry name" value="Sm_dom_euk/arc"/>
</dbReference>
<evidence type="ECO:0000256" key="1">
    <source>
        <dbReference type="ARBA" id="ARBA00004123"/>
    </source>
</evidence>